<proteinExistence type="predicted"/>
<keyword evidence="5 6" id="KW-0472">Membrane</keyword>
<evidence type="ECO:0000313" key="8">
    <source>
        <dbReference type="EMBL" id="RVT99387.1"/>
    </source>
</evidence>
<organism evidence="8 9">
    <name type="scientific">Rhodovarius crocodyli</name>
    <dbReference type="NCBI Taxonomy" id="1979269"/>
    <lineage>
        <taxon>Bacteria</taxon>
        <taxon>Pseudomonadati</taxon>
        <taxon>Pseudomonadota</taxon>
        <taxon>Alphaproteobacteria</taxon>
        <taxon>Acetobacterales</taxon>
        <taxon>Roseomonadaceae</taxon>
        <taxon>Rhodovarius</taxon>
    </lineage>
</organism>
<name>A0A437MP14_9PROT</name>
<evidence type="ECO:0000256" key="5">
    <source>
        <dbReference type="ARBA" id="ARBA00023136"/>
    </source>
</evidence>
<dbReference type="RefSeq" id="WP_127786282.1">
    <property type="nucleotide sequence ID" value="NZ_SACL01000001.1"/>
</dbReference>
<comment type="subcellular location">
    <subcellularLocation>
        <location evidence="1">Cell membrane</location>
        <topology evidence="1">Multi-pass membrane protein</topology>
    </subcellularLocation>
</comment>
<dbReference type="Proteomes" id="UP000282957">
    <property type="component" value="Unassembled WGS sequence"/>
</dbReference>
<protein>
    <submittedName>
        <fullName evidence="8">FtsX-like permease family protein</fullName>
    </submittedName>
</protein>
<dbReference type="OrthoDB" id="7283531at2"/>
<evidence type="ECO:0000256" key="1">
    <source>
        <dbReference type="ARBA" id="ARBA00004651"/>
    </source>
</evidence>
<keyword evidence="3 6" id="KW-0812">Transmembrane</keyword>
<keyword evidence="2" id="KW-1003">Cell membrane</keyword>
<dbReference type="GO" id="GO:0032153">
    <property type="term" value="C:cell division site"/>
    <property type="evidence" value="ECO:0007669"/>
    <property type="project" value="TreeGrafter"/>
</dbReference>
<reference evidence="8 9" key="1">
    <citation type="submission" date="2019-01" db="EMBL/GenBank/DDBJ databases">
        <authorList>
            <person name="Chen W.-M."/>
        </authorList>
    </citation>
    <scope>NUCLEOTIDE SEQUENCE [LARGE SCALE GENOMIC DNA]</scope>
    <source>
        <strain evidence="8 9">CCP-6</strain>
    </source>
</reference>
<feature type="transmembrane region" description="Helical" evidence="6">
    <location>
        <begin position="157"/>
        <end position="177"/>
    </location>
</feature>
<evidence type="ECO:0000259" key="7">
    <source>
        <dbReference type="Pfam" id="PF02687"/>
    </source>
</evidence>
<dbReference type="Pfam" id="PF02687">
    <property type="entry name" value="FtsX"/>
    <property type="match status" value="1"/>
</dbReference>
<dbReference type="EMBL" id="SACL01000001">
    <property type="protein sequence ID" value="RVT99387.1"/>
    <property type="molecule type" value="Genomic_DNA"/>
</dbReference>
<keyword evidence="4 6" id="KW-1133">Transmembrane helix</keyword>
<dbReference type="GO" id="GO:0051301">
    <property type="term" value="P:cell division"/>
    <property type="evidence" value="ECO:0007669"/>
    <property type="project" value="InterPro"/>
</dbReference>
<evidence type="ECO:0000256" key="3">
    <source>
        <dbReference type="ARBA" id="ARBA00022692"/>
    </source>
</evidence>
<dbReference type="InterPro" id="IPR004513">
    <property type="entry name" value="FtsX"/>
</dbReference>
<feature type="domain" description="ABC3 transporter permease C-terminal" evidence="7">
    <location>
        <begin position="163"/>
        <end position="275"/>
    </location>
</feature>
<feature type="transmembrane region" description="Helical" evidence="6">
    <location>
        <begin position="210"/>
        <end position="236"/>
    </location>
</feature>
<dbReference type="AlphaFoldDB" id="A0A437MP14"/>
<sequence>MAKPARVRDPLGLRRAVSGWLLPALVAAMALLAAIALGGAEAAEALARRWEGGAAAAMLVQLQPGLDPVPAAEQVATLPGVAEAIAMDRERLSALLHPWLGDASGLPLPPMIEVRLTHVREADIVAQGIAEMLPGAQVEQHGVWVARLSALARSLQAMAWMTLALVGGLATAILAVATRAGIAARRDTITILHELGATDGTIARHFAKRVAWLAACGASIGVAEALPLLFALGRMASPLLGDGLEMPWLALLALIPAAALIAWFTALSAVRMWLKRLP</sequence>
<evidence type="ECO:0000256" key="6">
    <source>
        <dbReference type="SAM" id="Phobius"/>
    </source>
</evidence>
<accession>A0A437MP14</accession>
<evidence type="ECO:0000256" key="4">
    <source>
        <dbReference type="ARBA" id="ARBA00022989"/>
    </source>
</evidence>
<dbReference type="PANTHER" id="PTHR47755:SF1">
    <property type="entry name" value="CELL DIVISION PROTEIN FTSX"/>
    <property type="match status" value="1"/>
</dbReference>
<dbReference type="GO" id="GO:0005886">
    <property type="term" value="C:plasma membrane"/>
    <property type="evidence" value="ECO:0007669"/>
    <property type="project" value="UniProtKB-SubCell"/>
</dbReference>
<evidence type="ECO:0000313" key="9">
    <source>
        <dbReference type="Proteomes" id="UP000282957"/>
    </source>
</evidence>
<dbReference type="InterPro" id="IPR003838">
    <property type="entry name" value="ABC3_permease_C"/>
</dbReference>
<dbReference type="PANTHER" id="PTHR47755">
    <property type="entry name" value="CELL DIVISION PROTEIN FTSX"/>
    <property type="match status" value="1"/>
</dbReference>
<keyword evidence="9" id="KW-1185">Reference proteome</keyword>
<feature type="transmembrane region" description="Helical" evidence="6">
    <location>
        <begin position="248"/>
        <end position="274"/>
    </location>
</feature>
<gene>
    <name evidence="8" type="ORF">EOD42_04675</name>
</gene>
<evidence type="ECO:0000256" key="2">
    <source>
        <dbReference type="ARBA" id="ARBA00022475"/>
    </source>
</evidence>
<comment type="caution">
    <text evidence="8">The sequence shown here is derived from an EMBL/GenBank/DDBJ whole genome shotgun (WGS) entry which is preliminary data.</text>
</comment>